<organism evidence="10 11">
    <name type="scientific">Melanomma pulvis-pyrius CBS 109.77</name>
    <dbReference type="NCBI Taxonomy" id="1314802"/>
    <lineage>
        <taxon>Eukaryota</taxon>
        <taxon>Fungi</taxon>
        <taxon>Dikarya</taxon>
        <taxon>Ascomycota</taxon>
        <taxon>Pezizomycotina</taxon>
        <taxon>Dothideomycetes</taxon>
        <taxon>Pleosporomycetidae</taxon>
        <taxon>Pleosporales</taxon>
        <taxon>Melanommataceae</taxon>
        <taxon>Melanomma</taxon>
    </lineage>
</organism>
<dbReference type="CDD" id="cd13118">
    <property type="entry name" value="POLO_box_1"/>
    <property type="match status" value="1"/>
</dbReference>
<dbReference type="Pfam" id="PF00069">
    <property type="entry name" value="Pkinase"/>
    <property type="match status" value="1"/>
</dbReference>
<dbReference type="GO" id="GO:0004674">
    <property type="term" value="F:protein serine/threonine kinase activity"/>
    <property type="evidence" value="ECO:0007669"/>
    <property type="project" value="UniProtKB-KW"/>
</dbReference>
<dbReference type="InterPro" id="IPR033701">
    <property type="entry name" value="POLO_box_1"/>
</dbReference>
<protein>
    <submittedName>
        <fullName evidence="10">Kinase-like protein</fullName>
    </submittedName>
</protein>
<keyword evidence="4 7" id="KW-0547">Nucleotide-binding</keyword>
<dbReference type="GO" id="GO:0005634">
    <property type="term" value="C:nucleus"/>
    <property type="evidence" value="ECO:0007669"/>
    <property type="project" value="TreeGrafter"/>
</dbReference>
<dbReference type="GO" id="GO:0007052">
    <property type="term" value="P:mitotic spindle organization"/>
    <property type="evidence" value="ECO:0007669"/>
    <property type="project" value="TreeGrafter"/>
</dbReference>
<dbReference type="Gene3D" id="1.10.510.10">
    <property type="entry name" value="Transferase(Phosphotransferase) domain 1"/>
    <property type="match status" value="1"/>
</dbReference>
<evidence type="ECO:0000256" key="8">
    <source>
        <dbReference type="SAM" id="MobiDB-lite"/>
    </source>
</evidence>
<dbReference type="SUPFAM" id="SSF82615">
    <property type="entry name" value="Polo-box domain"/>
    <property type="match status" value="2"/>
</dbReference>
<dbReference type="Pfam" id="PF00659">
    <property type="entry name" value="POLO_box"/>
    <property type="match status" value="1"/>
</dbReference>
<sequence>MPTTYADPPPALVCDPTGLQYQMEKQLGRGGFAICWQAQQVDTTHGSRKTVAMKIVKSKMETKKMAQKFVTELQLHSKLHHPNIVAFHQAFAFQSSTYVVLELCSNGSLADWLKKRSYLSMPEVRRCIIQTCGAMKYLHMRNIVHRDLKAGNLFLDHNMNIKVGDFGLAAVLVSLDDVAVRRTTMCGTLNYIAPEVLEKSGKGHNERVDIWAIGILAYTLAVGRAPFHASKPDQVLLRVAKGEYAWPDLGKHQNDIPDDLRKLVSQILVDEDLRPSLDSIVSHDFFKLGYLPDILSESVLTSIPKWAVKPPSPMTIKRGYTEAWYKQCKASGVGEYDLGKFFSVVGDFPSSSIYQECEREAESGKMPVVPMPQGAIYVPFVCKTGKGNTGGLENIKEREVSDVSSPLIEASVSTKYNITNAVEPVLSKQGGIERHDRNTIVFSRTRVPAFSHAGSTEAARRPAVSNLKRNAKDTSVAVAKPEAGKSIAQLKPTTTEQLPIRLSRTPLVRATSRTSSHDIREKAGVTKAVPSTRSTSRTTTQALSTRAATIGHNAPQPTRPGFKSAPPPLPSANGIPTRSRDLIASNKAHRSLYIDPSTILTQAEALRNNIITALASGYKSSSTFCDSRPITDHLPFVCKWIDYSRKHGIGYVLAAGSVGMIANHTDDMPIMHTVVEHGSKYFKTTYDGFAVKAVPFTFLMQAGDGSLEEVTMTDAVRKQYTTLWAKFARYMCKQLNKQTTGPSKEETEQPTTIVRFYQRVGNVSIWGFSDGCFQFNFPDHTKIVLSADGTHASFTVLPLSAIKHINTDPTDLPFDLIEGREVVSGTVDQLLYGAQPTVNLTSKSTSSSSEIDVLALTAANALPDKLRFIIKVIGYWISGGGLGCKPAGTKWLVWEGTTLNDAGGSKLDWVTVGRFGGDKRSGGE</sequence>
<dbReference type="SMART" id="SM00220">
    <property type="entry name" value="S_TKc"/>
    <property type="match status" value="1"/>
</dbReference>
<dbReference type="PROSITE" id="PS00107">
    <property type="entry name" value="PROTEIN_KINASE_ATP"/>
    <property type="match status" value="1"/>
</dbReference>
<feature type="region of interest" description="Disordered" evidence="8">
    <location>
        <begin position="508"/>
        <end position="578"/>
    </location>
</feature>
<evidence type="ECO:0000256" key="6">
    <source>
        <dbReference type="ARBA" id="ARBA00022840"/>
    </source>
</evidence>
<dbReference type="InterPro" id="IPR008271">
    <property type="entry name" value="Ser/Thr_kinase_AS"/>
</dbReference>
<dbReference type="OrthoDB" id="408964at2759"/>
<dbReference type="InterPro" id="IPR011009">
    <property type="entry name" value="Kinase-like_dom_sf"/>
</dbReference>
<dbReference type="InterPro" id="IPR000959">
    <property type="entry name" value="POLO_box_dom"/>
</dbReference>
<dbReference type="PANTHER" id="PTHR24345">
    <property type="entry name" value="SERINE/THREONINE-PROTEIN KINASE PLK"/>
    <property type="match status" value="1"/>
</dbReference>
<gene>
    <name evidence="10" type="ORF">K505DRAFT_405043</name>
</gene>
<dbReference type="InterPro" id="IPR000719">
    <property type="entry name" value="Prot_kinase_dom"/>
</dbReference>
<feature type="binding site" evidence="7">
    <location>
        <position position="54"/>
    </location>
    <ligand>
        <name>ATP</name>
        <dbReference type="ChEBI" id="CHEBI:30616"/>
    </ligand>
</feature>
<feature type="compositionally biased region" description="Low complexity" evidence="8">
    <location>
        <begin position="531"/>
        <end position="549"/>
    </location>
</feature>
<dbReference type="PROSITE" id="PS50011">
    <property type="entry name" value="PROTEIN_KINASE_DOM"/>
    <property type="match status" value="1"/>
</dbReference>
<proteinExistence type="predicted"/>
<keyword evidence="1" id="KW-0723">Serine/threonine-protein kinase</keyword>
<feature type="domain" description="Protein kinase" evidence="9">
    <location>
        <begin position="21"/>
        <end position="286"/>
    </location>
</feature>
<dbReference type="GO" id="GO:0000776">
    <property type="term" value="C:kinetochore"/>
    <property type="evidence" value="ECO:0007669"/>
    <property type="project" value="TreeGrafter"/>
</dbReference>
<keyword evidence="5 10" id="KW-0418">Kinase</keyword>
<evidence type="ECO:0000259" key="9">
    <source>
        <dbReference type="PROSITE" id="PS50011"/>
    </source>
</evidence>
<keyword evidence="3" id="KW-0677">Repeat</keyword>
<dbReference type="PROSITE" id="PS00108">
    <property type="entry name" value="PROTEIN_KINASE_ST"/>
    <property type="match status" value="1"/>
</dbReference>
<dbReference type="AlphaFoldDB" id="A0A6A6XQG7"/>
<name>A0A6A6XQG7_9PLEO</name>
<accession>A0A6A6XQG7</accession>
<keyword evidence="2" id="KW-0808">Transferase</keyword>
<keyword evidence="6 7" id="KW-0067">ATP-binding</keyword>
<dbReference type="Proteomes" id="UP000799757">
    <property type="component" value="Unassembled WGS sequence"/>
</dbReference>
<dbReference type="GO" id="GO:0000922">
    <property type="term" value="C:spindle pole"/>
    <property type="evidence" value="ECO:0007669"/>
    <property type="project" value="TreeGrafter"/>
</dbReference>
<dbReference type="InterPro" id="IPR017441">
    <property type="entry name" value="Protein_kinase_ATP_BS"/>
</dbReference>
<dbReference type="SUPFAM" id="SSF56112">
    <property type="entry name" value="Protein kinase-like (PK-like)"/>
    <property type="match status" value="1"/>
</dbReference>
<feature type="compositionally biased region" description="Basic and acidic residues" evidence="8">
    <location>
        <begin position="515"/>
        <end position="524"/>
    </location>
</feature>
<dbReference type="GO" id="GO:0005816">
    <property type="term" value="C:spindle pole body"/>
    <property type="evidence" value="ECO:0007669"/>
    <property type="project" value="TreeGrafter"/>
</dbReference>
<evidence type="ECO:0000256" key="3">
    <source>
        <dbReference type="ARBA" id="ARBA00022737"/>
    </source>
</evidence>
<evidence type="ECO:0000256" key="2">
    <source>
        <dbReference type="ARBA" id="ARBA00022679"/>
    </source>
</evidence>
<evidence type="ECO:0000256" key="5">
    <source>
        <dbReference type="ARBA" id="ARBA00022777"/>
    </source>
</evidence>
<dbReference type="GO" id="GO:0005524">
    <property type="term" value="F:ATP binding"/>
    <property type="evidence" value="ECO:0007669"/>
    <property type="project" value="UniProtKB-UniRule"/>
</dbReference>
<reference evidence="10" key="1">
    <citation type="journal article" date="2020" name="Stud. Mycol.">
        <title>101 Dothideomycetes genomes: a test case for predicting lifestyles and emergence of pathogens.</title>
        <authorList>
            <person name="Haridas S."/>
            <person name="Albert R."/>
            <person name="Binder M."/>
            <person name="Bloem J."/>
            <person name="Labutti K."/>
            <person name="Salamov A."/>
            <person name="Andreopoulos B."/>
            <person name="Baker S."/>
            <person name="Barry K."/>
            <person name="Bills G."/>
            <person name="Bluhm B."/>
            <person name="Cannon C."/>
            <person name="Castanera R."/>
            <person name="Culley D."/>
            <person name="Daum C."/>
            <person name="Ezra D."/>
            <person name="Gonzalez J."/>
            <person name="Henrissat B."/>
            <person name="Kuo A."/>
            <person name="Liang C."/>
            <person name="Lipzen A."/>
            <person name="Lutzoni F."/>
            <person name="Magnuson J."/>
            <person name="Mondo S."/>
            <person name="Nolan M."/>
            <person name="Ohm R."/>
            <person name="Pangilinan J."/>
            <person name="Park H.-J."/>
            <person name="Ramirez L."/>
            <person name="Alfaro M."/>
            <person name="Sun H."/>
            <person name="Tritt A."/>
            <person name="Yoshinaga Y."/>
            <person name="Zwiers L.-H."/>
            <person name="Turgeon B."/>
            <person name="Goodwin S."/>
            <person name="Spatafora J."/>
            <person name="Crous P."/>
            <person name="Grigoriev I."/>
        </authorList>
    </citation>
    <scope>NUCLEOTIDE SEQUENCE</scope>
    <source>
        <strain evidence="10">CBS 109.77</strain>
    </source>
</reference>
<evidence type="ECO:0000313" key="10">
    <source>
        <dbReference type="EMBL" id="KAF2798632.1"/>
    </source>
</evidence>
<dbReference type="InterPro" id="IPR036947">
    <property type="entry name" value="POLO_box_dom_sf"/>
</dbReference>
<dbReference type="GO" id="GO:0005737">
    <property type="term" value="C:cytoplasm"/>
    <property type="evidence" value="ECO:0007669"/>
    <property type="project" value="TreeGrafter"/>
</dbReference>
<dbReference type="InterPro" id="IPR033695">
    <property type="entry name" value="POLO_box_2"/>
</dbReference>
<dbReference type="CDD" id="cd13117">
    <property type="entry name" value="POLO_box_2"/>
    <property type="match status" value="1"/>
</dbReference>
<evidence type="ECO:0000256" key="1">
    <source>
        <dbReference type="ARBA" id="ARBA00022527"/>
    </source>
</evidence>
<evidence type="ECO:0000256" key="4">
    <source>
        <dbReference type="ARBA" id="ARBA00022741"/>
    </source>
</evidence>
<dbReference type="EMBL" id="MU001779">
    <property type="protein sequence ID" value="KAF2798632.1"/>
    <property type="molecule type" value="Genomic_DNA"/>
</dbReference>
<keyword evidence="11" id="KW-1185">Reference proteome</keyword>
<dbReference type="PANTHER" id="PTHR24345:SF0">
    <property type="entry name" value="CELL CYCLE SERINE_THREONINE-PROTEIN KINASE CDC5_MSD2"/>
    <property type="match status" value="1"/>
</dbReference>
<evidence type="ECO:0000313" key="11">
    <source>
        <dbReference type="Proteomes" id="UP000799757"/>
    </source>
</evidence>
<dbReference type="Gene3D" id="3.30.1120.30">
    <property type="entry name" value="POLO box domain"/>
    <property type="match status" value="2"/>
</dbReference>
<evidence type="ECO:0000256" key="7">
    <source>
        <dbReference type="PROSITE-ProRule" id="PRU10141"/>
    </source>
</evidence>